<evidence type="ECO:0000313" key="5">
    <source>
        <dbReference type="EMBL" id="SHE83112.1"/>
    </source>
</evidence>
<reference evidence="4 6" key="1">
    <citation type="submission" date="2015-03" db="EMBL/GenBank/DDBJ databases">
        <authorList>
            <person name="Hassan Y.I."/>
            <person name="Lepp D."/>
            <person name="Zhou T."/>
        </authorList>
    </citation>
    <scope>NUCLEOTIDE SEQUENCE [LARGE SCALE GENOMIC DNA]</scope>
    <source>
        <strain evidence="4 6">DSM 17137</strain>
    </source>
</reference>
<sequence length="123" mass="13084">MPINKIALLVEEEFLIAMDLERVLEHFAITETVIARTAQEALALQTDWNAFALAIVDVGHAPHAGLELAHHLLSTGVPLVLTTTDLSLAGGIPDLPNVPVVTKPVPETVLVGALQRALSVISE</sequence>
<proteinExistence type="predicted"/>
<gene>
    <name evidence="5" type="ORF">SAMN02745223_01161</name>
    <name evidence="3" type="ORF">VW29_11080</name>
    <name evidence="4" type="ORF">VW29_11445</name>
</gene>
<dbReference type="Gene3D" id="3.40.50.2300">
    <property type="match status" value="1"/>
</dbReference>
<dbReference type="RefSeq" id="WP_046135389.1">
    <property type="nucleotide sequence ID" value="NZ_FQVC01000003.1"/>
</dbReference>
<dbReference type="Proteomes" id="UP000033608">
    <property type="component" value="Unassembled WGS sequence"/>
</dbReference>
<evidence type="ECO:0000313" key="3">
    <source>
        <dbReference type="EMBL" id="KKB84227.1"/>
    </source>
</evidence>
<dbReference type="InterPro" id="IPR011006">
    <property type="entry name" value="CheY-like_superfamily"/>
</dbReference>
<evidence type="ECO:0000313" key="7">
    <source>
        <dbReference type="Proteomes" id="UP000184533"/>
    </source>
</evidence>
<dbReference type="Proteomes" id="UP000184533">
    <property type="component" value="Unassembled WGS sequence"/>
</dbReference>
<dbReference type="OrthoDB" id="582170at2"/>
<organism evidence="4 6">
    <name type="scientific">Devosia limi DSM 17137</name>
    <dbReference type="NCBI Taxonomy" id="1121477"/>
    <lineage>
        <taxon>Bacteria</taxon>
        <taxon>Pseudomonadati</taxon>
        <taxon>Pseudomonadota</taxon>
        <taxon>Alphaproteobacteria</taxon>
        <taxon>Hyphomicrobiales</taxon>
        <taxon>Devosiaceae</taxon>
        <taxon>Devosia</taxon>
    </lineage>
</organism>
<dbReference type="EMBL" id="LAJF01000079">
    <property type="protein sequence ID" value="KKB84288.1"/>
    <property type="molecule type" value="Genomic_DNA"/>
</dbReference>
<feature type="modified residue" description="4-aspartylphosphate" evidence="1">
    <location>
        <position position="57"/>
    </location>
</feature>
<keyword evidence="1" id="KW-0597">Phosphoprotein</keyword>
<dbReference type="PROSITE" id="PS50110">
    <property type="entry name" value="RESPONSE_REGULATORY"/>
    <property type="match status" value="1"/>
</dbReference>
<dbReference type="PATRIC" id="fig|1121477.3.peg.3349"/>
<evidence type="ECO:0000256" key="1">
    <source>
        <dbReference type="PROSITE-ProRule" id="PRU00169"/>
    </source>
</evidence>
<protein>
    <submittedName>
        <fullName evidence="5">CheY chemotaxis protein or a CheY-like REC (Receiver) domain</fullName>
    </submittedName>
</protein>
<reference evidence="5 7" key="2">
    <citation type="submission" date="2016-11" db="EMBL/GenBank/DDBJ databases">
        <authorList>
            <person name="Jaros S."/>
            <person name="Januszkiewicz K."/>
            <person name="Wedrychowicz H."/>
        </authorList>
    </citation>
    <scope>NUCLEOTIDE SEQUENCE [LARGE SCALE GENOMIC DNA]</scope>
    <source>
        <strain evidence="5 7">DSM 17137</strain>
    </source>
</reference>
<feature type="domain" description="Response regulatory" evidence="2">
    <location>
        <begin position="6"/>
        <end position="118"/>
    </location>
</feature>
<dbReference type="EMBL" id="FQVC01000003">
    <property type="protein sequence ID" value="SHE83112.1"/>
    <property type="molecule type" value="Genomic_DNA"/>
</dbReference>
<evidence type="ECO:0000259" key="2">
    <source>
        <dbReference type="PROSITE" id="PS50110"/>
    </source>
</evidence>
<dbReference type="EMBL" id="LAJF01000079">
    <property type="protein sequence ID" value="KKB84227.1"/>
    <property type="molecule type" value="Genomic_DNA"/>
</dbReference>
<name>A0A0F5LPP8_9HYPH</name>
<dbReference type="InterPro" id="IPR001789">
    <property type="entry name" value="Sig_transdc_resp-reg_receiver"/>
</dbReference>
<evidence type="ECO:0000313" key="6">
    <source>
        <dbReference type="Proteomes" id="UP000033608"/>
    </source>
</evidence>
<evidence type="ECO:0000313" key="4">
    <source>
        <dbReference type="EMBL" id="KKB84288.1"/>
    </source>
</evidence>
<dbReference type="STRING" id="1121477.SAMN02745223_01161"/>
<keyword evidence="6" id="KW-1185">Reference proteome</keyword>
<dbReference type="GO" id="GO:0000160">
    <property type="term" value="P:phosphorelay signal transduction system"/>
    <property type="evidence" value="ECO:0007669"/>
    <property type="project" value="InterPro"/>
</dbReference>
<dbReference type="AlphaFoldDB" id="A0A0F5LPP8"/>
<accession>A0A0F5LPP8</accession>
<dbReference type="SUPFAM" id="SSF52172">
    <property type="entry name" value="CheY-like"/>
    <property type="match status" value="1"/>
</dbReference>